<evidence type="ECO:0000313" key="2">
    <source>
        <dbReference type="EMBL" id="KAK5095839.1"/>
    </source>
</evidence>
<sequence length="215" mass="24313">MVIGLLMITAIPVVTGTAQAVSAQKNRDQQQKDERRMKKFHIDIRCTGDSKQAKELDGKRVVLKADRLWLGPAAVVQKGDYGYVAESFYIEYPDTERAPAPMGLVSQVWDDPPLLNWIYVDKNTMEVKYGNKSASITHNIGPWDWSEDEVQIVFDDMDVAFINAFYAVERLPGKWQLFFDMKGDQLAGYLPTKMTKIQVELHRNLIVAAGEAETA</sequence>
<reference evidence="2 3" key="1">
    <citation type="submission" date="2023-08" db="EMBL/GenBank/DDBJ databases">
        <title>Black Yeasts Isolated from many extreme environments.</title>
        <authorList>
            <person name="Coleine C."/>
            <person name="Stajich J.E."/>
            <person name="Selbmann L."/>
        </authorList>
    </citation>
    <scope>NUCLEOTIDE SEQUENCE [LARGE SCALE GENOMIC DNA]</scope>
    <source>
        <strain evidence="2 3">CCFEE 5885</strain>
    </source>
</reference>
<proteinExistence type="predicted"/>
<keyword evidence="3" id="KW-1185">Reference proteome</keyword>
<dbReference type="PANTHER" id="PTHR38049:SF1">
    <property type="entry name" value="PROTEIN KINASE DOMAIN-CONTAINING PROTEIN"/>
    <property type="match status" value="1"/>
</dbReference>
<dbReference type="PANTHER" id="PTHR38049">
    <property type="entry name" value="RICIN B LECTIN DOMAIN-CONTAINING PROTEIN"/>
    <property type="match status" value="1"/>
</dbReference>
<evidence type="ECO:0000313" key="3">
    <source>
        <dbReference type="Proteomes" id="UP001345013"/>
    </source>
</evidence>
<feature type="chain" id="PRO_5045947629" evidence="1">
    <location>
        <begin position="24"/>
        <end position="215"/>
    </location>
</feature>
<keyword evidence="1" id="KW-0732">Signal</keyword>
<protein>
    <submittedName>
        <fullName evidence="2">Uncharacterized protein</fullName>
    </submittedName>
</protein>
<name>A0ABR0KGV4_9EURO</name>
<comment type="caution">
    <text evidence="2">The sequence shown here is derived from an EMBL/GenBank/DDBJ whole genome shotgun (WGS) entry which is preliminary data.</text>
</comment>
<accession>A0ABR0KGV4</accession>
<organism evidence="2 3">
    <name type="scientific">Lithohypha guttulata</name>
    <dbReference type="NCBI Taxonomy" id="1690604"/>
    <lineage>
        <taxon>Eukaryota</taxon>
        <taxon>Fungi</taxon>
        <taxon>Dikarya</taxon>
        <taxon>Ascomycota</taxon>
        <taxon>Pezizomycotina</taxon>
        <taxon>Eurotiomycetes</taxon>
        <taxon>Chaetothyriomycetidae</taxon>
        <taxon>Chaetothyriales</taxon>
        <taxon>Trichomeriaceae</taxon>
        <taxon>Lithohypha</taxon>
    </lineage>
</organism>
<evidence type="ECO:0000256" key="1">
    <source>
        <dbReference type="SAM" id="SignalP"/>
    </source>
</evidence>
<dbReference type="EMBL" id="JAVRRG010000025">
    <property type="protein sequence ID" value="KAK5095839.1"/>
    <property type="molecule type" value="Genomic_DNA"/>
</dbReference>
<feature type="signal peptide" evidence="1">
    <location>
        <begin position="1"/>
        <end position="23"/>
    </location>
</feature>
<gene>
    <name evidence="2" type="ORF">LTR24_002803</name>
</gene>
<dbReference type="Proteomes" id="UP001345013">
    <property type="component" value="Unassembled WGS sequence"/>
</dbReference>